<sequence length="350" mass="39839">MAAETLLQVKGPKELITLSGERDRGGTWRWWVDRGEKGEERREWDDWLDALLAMDEDPWEEYEPIAVHPDFRSKIWGAVLQRAADPAGLVPWFRACFPEDPVPDPRSWEEKCPLPRLAEEIRKVRDAVVLTGAGMSTESGIPDFRSSTGLWRKIDPRRVATVEAMETDPDLFRRFYGERLRNLEDVRPHAGHYVLAEWAKQGIVRAVATQNVDGLHHKAGSPEVYELHGTLRTVRCHRCGSPAELEDFLEGRSCGLCGGPLRPNVVLFGELLPEEEWDRAIRAIRESSLLLVIGTSLEVYPVNQLPMLSTGRKAIINGSATEWDHRFHHVIHARIGKTLLKLDRLVKEMK</sequence>
<feature type="binding site" evidence="4">
    <location>
        <position position="239"/>
    </location>
    <ligand>
        <name>Zn(2+)</name>
        <dbReference type="ChEBI" id="CHEBI:29105"/>
    </ligand>
</feature>
<dbReference type="Gene3D" id="3.30.1600.10">
    <property type="entry name" value="SIR2/SIRT2 'Small Domain"/>
    <property type="match status" value="1"/>
</dbReference>
<evidence type="ECO:0000313" key="6">
    <source>
        <dbReference type="EMBL" id="PRX39080.1"/>
    </source>
</evidence>
<reference evidence="6 7" key="1">
    <citation type="submission" date="2018-03" db="EMBL/GenBank/DDBJ databases">
        <title>Genomic Encyclopedia of Archaeal and Bacterial Type Strains, Phase II (KMG-II): from individual species to whole genera.</title>
        <authorList>
            <person name="Goeker M."/>
        </authorList>
    </citation>
    <scope>NUCLEOTIDE SEQUENCE [LARGE SCALE GENOMIC DNA]</scope>
    <source>
        <strain evidence="6 7">DSM 44946</strain>
    </source>
</reference>
<dbReference type="EMBL" id="PVNE01000030">
    <property type="protein sequence ID" value="PRX39080.1"/>
    <property type="molecule type" value="Genomic_DNA"/>
</dbReference>
<evidence type="ECO:0000256" key="4">
    <source>
        <dbReference type="PROSITE-ProRule" id="PRU00236"/>
    </source>
</evidence>
<evidence type="ECO:0000259" key="5">
    <source>
        <dbReference type="PROSITE" id="PS50305"/>
    </source>
</evidence>
<organism evidence="6 7">
    <name type="scientific">Planifilum fimeticola</name>
    <dbReference type="NCBI Taxonomy" id="201975"/>
    <lineage>
        <taxon>Bacteria</taxon>
        <taxon>Bacillati</taxon>
        <taxon>Bacillota</taxon>
        <taxon>Bacilli</taxon>
        <taxon>Bacillales</taxon>
        <taxon>Thermoactinomycetaceae</taxon>
        <taxon>Planifilum</taxon>
    </lineage>
</organism>
<dbReference type="GO" id="GO:0046872">
    <property type="term" value="F:metal ion binding"/>
    <property type="evidence" value="ECO:0007669"/>
    <property type="project" value="UniProtKB-KW"/>
</dbReference>
<feature type="binding site" evidence="4">
    <location>
        <position position="236"/>
    </location>
    <ligand>
        <name>Zn(2+)</name>
        <dbReference type="ChEBI" id="CHEBI:29105"/>
    </ligand>
</feature>
<dbReference type="AlphaFoldDB" id="A0A2T0LB12"/>
<accession>A0A2T0LB12</accession>
<dbReference type="EC" id="2.3.1.286" evidence="1"/>
<dbReference type="NCBIfam" id="NF001753">
    <property type="entry name" value="PRK00481.1-3"/>
    <property type="match status" value="1"/>
</dbReference>
<dbReference type="InterPro" id="IPR029035">
    <property type="entry name" value="DHS-like_NAD/FAD-binding_dom"/>
</dbReference>
<dbReference type="InterPro" id="IPR050134">
    <property type="entry name" value="NAD-dep_sirtuin_deacylases"/>
</dbReference>
<evidence type="ECO:0000256" key="1">
    <source>
        <dbReference type="ARBA" id="ARBA00012928"/>
    </source>
</evidence>
<keyword evidence="3" id="KW-0520">NAD</keyword>
<dbReference type="PANTHER" id="PTHR11085">
    <property type="entry name" value="NAD-DEPENDENT PROTEIN DEACYLASE SIRTUIN-5, MITOCHONDRIAL-RELATED"/>
    <property type="match status" value="1"/>
</dbReference>
<dbReference type="PROSITE" id="PS50305">
    <property type="entry name" value="SIRTUIN"/>
    <property type="match status" value="1"/>
</dbReference>
<dbReference type="InterPro" id="IPR003000">
    <property type="entry name" value="Sirtuin"/>
</dbReference>
<dbReference type="Gene3D" id="3.40.50.1220">
    <property type="entry name" value="TPP-binding domain"/>
    <property type="match status" value="1"/>
</dbReference>
<dbReference type="Pfam" id="PF02146">
    <property type="entry name" value="SIR2"/>
    <property type="match status" value="1"/>
</dbReference>
<dbReference type="InterPro" id="IPR026591">
    <property type="entry name" value="Sirtuin_cat_small_dom_sf"/>
</dbReference>
<evidence type="ECO:0000256" key="2">
    <source>
        <dbReference type="ARBA" id="ARBA00022679"/>
    </source>
</evidence>
<feature type="active site" description="Proton acceptor" evidence="4">
    <location>
        <position position="228"/>
    </location>
</feature>
<name>A0A2T0LB12_9BACL</name>
<evidence type="ECO:0000256" key="3">
    <source>
        <dbReference type="ARBA" id="ARBA00023027"/>
    </source>
</evidence>
<dbReference type="InterPro" id="IPR026590">
    <property type="entry name" value="Ssirtuin_cat_dom"/>
</dbReference>
<evidence type="ECO:0000313" key="7">
    <source>
        <dbReference type="Proteomes" id="UP000237797"/>
    </source>
</evidence>
<dbReference type="RefSeq" id="WP_245891633.1">
    <property type="nucleotide sequence ID" value="NZ_PVNE01000030.1"/>
</dbReference>
<keyword evidence="2" id="KW-0808">Transferase</keyword>
<dbReference type="PANTHER" id="PTHR11085:SF10">
    <property type="entry name" value="NAD-DEPENDENT PROTEIN DEACYLASE SIRTUIN-5, MITOCHONDRIAL-RELATED"/>
    <property type="match status" value="1"/>
</dbReference>
<dbReference type="GO" id="GO:0017136">
    <property type="term" value="F:histone deacetylase activity, NAD-dependent"/>
    <property type="evidence" value="ECO:0007669"/>
    <property type="project" value="TreeGrafter"/>
</dbReference>
<keyword evidence="4" id="KW-0479">Metal-binding</keyword>
<protein>
    <recommendedName>
        <fullName evidence="1">protein acetyllysine N-acetyltransferase</fullName>
        <ecNumber evidence="1">2.3.1.286</ecNumber>
    </recommendedName>
</protein>
<keyword evidence="4" id="KW-0862">Zinc</keyword>
<feature type="binding site" evidence="4">
    <location>
        <position position="254"/>
    </location>
    <ligand>
        <name>Zn(2+)</name>
        <dbReference type="ChEBI" id="CHEBI:29105"/>
    </ligand>
</feature>
<dbReference type="GO" id="GO:0070403">
    <property type="term" value="F:NAD+ binding"/>
    <property type="evidence" value="ECO:0007669"/>
    <property type="project" value="InterPro"/>
</dbReference>
<comment type="caution">
    <text evidence="6">The sequence shown here is derived from an EMBL/GenBank/DDBJ whole genome shotgun (WGS) entry which is preliminary data.</text>
</comment>
<dbReference type="Proteomes" id="UP000237797">
    <property type="component" value="Unassembled WGS sequence"/>
</dbReference>
<keyword evidence="7" id="KW-1185">Reference proteome</keyword>
<dbReference type="SUPFAM" id="SSF52467">
    <property type="entry name" value="DHS-like NAD/FAD-binding domain"/>
    <property type="match status" value="1"/>
</dbReference>
<gene>
    <name evidence="6" type="ORF">CLV97_13020</name>
</gene>
<feature type="binding site" evidence="4">
    <location>
        <position position="257"/>
    </location>
    <ligand>
        <name>Zn(2+)</name>
        <dbReference type="ChEBI" id="CHEBI:29105"/>
    </ligand>
</feature>
<feature type="domain" description="Deacetylase sirtuin-type" evidence="5">
    <location>
        <begin position="105"/>
        <end position="350"/>
    </location>
</feature>
<proteinExistence type="predicted"/>